<dbReference type="AlphaFoldDB" id="A0AAV1RUK1"/>
<reference evidence="1 2" key="1">
    <citation type="submission" date="2024-01" db="EMBL/GenBank/DDBJ databases">
        <authorList>
            <person name="Waweru B."/>
        </authorList>
    </citation>
    <scope>NUCLEOTIDE SEQUENCE [LARGE SCALE GENOMIC DNA]</scope>
</reference>
<proteinExistence type="predicted"/>
<accession>A0AAV1RUK1</accession>
<dbReference type="EMBL" id="CAWUPB010001159">
    <property type="protein sequence ID" value="CAK7340349.1"/>
    <property type="molecule type" value="Genomic_DNA"/>
</dbReference>
<evidence type="ECO:0000313" key="2">
    <source>
        <dbReference type="Proteomes" id="UP001314170"/>
    </source>
</evidence>
<sequence>MDFSSSSLEVCGSTKTLVEDKELNLAQLEDIEMKTEAVAGRCSIDNVYRKSGVTKLEKPGSDKKACACDTLTEDREHIEEIKELHAYLDMVKTMVRPGCSPEVLKMALNSMSTLFNILTFASSTTRPPKNGTQENRGEAMVIDKALMTREMICNPSCDILSDDLMPFLTFPPKIVPDDAAAHNGKLTINSRNHRQR</sequence>
<comment type="caution">
    <text evidence="1">The sequence shown here is derived from an EMBL/GenBank/DDBJ whole genome shotgun (WGS) entry which is preliminary data.</text>
</comment>
<evidence type="ECO:0000313" key="1">
    <source>
        <dbReference type="EMBL" id="CAK7340349.1"/>
    </source>
</evidence>
<name>A0AAV1RUK1_9ROSI</name>
<dbReference type="Proteomes" id="UP001314170">
    <property type="component" value="Unassembled WGS sequence"/>
</dbReference>
<gene>
    <name evidence="1" type="ORF">DCAF_LOCUS15431</name>
</gene>
<protein>
    <submittedName>
        <fullName evidence="1">Uncharacterized protein</fullName>
    </submittedName>
</protein>
<organism evidence="1 2">
    <name type="scientific">Dovyalis caffra</name>
    <dbReference type="NCBI Taxonomy" id="77055"/>
    <lineage>
        <taxon>Eukaryota</taxon>
        <taxon>Viridiplantae</taxon>
        <taxon>Streptophyta</taxon>
        <taxon>Embryophyta</taxon>
        <taxon>Tracheophyta</taxon>
        <taxon>Spermatophyta</taxon>
        <taxon>Magnoliopsida</taxon>
        <taxon>eudicotyledons</taxon>
        <taxon>Gunneridae</taxon>
        <taxon>Pentapetalae</taxon>
        <taxon>rosids</taxon>
        <taxon>fabids</taxon>
        <taxon>Malpighiales</taxon>
        <taxon>Salicaceae</taxon>
        <taxon>Flacourtieae</taxon>
        <taxon>Dovyalis</taxon>
    </lineage>
</organism>
<keyword evidence="2" id="KW-1185">Reference proteome</keyword>